<dbReference type="InterPro" id="IPR011990">
    <property type="entry name" value="TPR-like_helical_dom_sf"/>
</dbReference>
<dbReference type="Proteomes" id="UP000682877">
    <property type="component" value="Chromosome 7"/>
</dbReference>
<dbReference type="InterPro" id="IPR011989">
    <property type="entry name" value="ARM-like"/>
</dbReference>
<reference evidence="2" key="1">
    <citation type="submission" date="2021-01" db="EMBL/GenBank/DDBJ databases">
        <authorList>
            <person name="Bezrukov I."/>
        </authorList>
    </citation>
    <scope>NUCLEOTIDE SEQUENCE</scope>
</reference>
<accession>A0A8S2B475</accession>
<dbReference type="PANTHER" id="PTHR31861:SF16">
    <property type="entry name" value="DUF577 DOMAIN-CONTAINING PROTEIN-RELATED"/>
    <property type="match status" value="1"/>
</dbReference>
<feature type="domain" description="DUF577" evidence="1">
    <location>
        <begin position="564"/>
        <end position="738"/>
    </location>
</feature>
<dbReference type="AlphaFoldDB" id="A0A8S2B475"/>
<dbReference type="PANTHER" id="PTHR31861">
    <property type="entry name" value="OS10G0507500 PROTEIN"/>
    <property type="match status" value="1"/>
</dbReference>
<dbReference type="Pfam" id="PF04510">
    <property type="entry name" value="DUF577"/>
    <property type="match status" value="2"/>
</dbReference>
<evidence type="ECO:0000313" key="3">
    <source>
        <dbReference type="Proteomes" id="UP000682877"/>
    </source>
</evidence>
<name>A0A8S2B475_ARAAE</name>
<evidence type="ECO:0000259" key="1">
    <source>
        <dbReference type="Pfam" id="PF04510"/>
    </source>
</evidence>
<dbReference type="InterPro" id="IPR016024">
    <property type="entry name" value="ARM-type_fold"/>
</dbReference>
<protein>
    <recommendedName>
        <fullName evidence="1">DUF577 domain-containing protein</fullName>
    </recommendedName>
</protein>
<dbReference type="InterPro" id="IPR007598">
    <property type="entry name" value="DUF577"/>
</dbReference>
<dbReference type="Gene3D" id="1.25.10.10">
    <property type="entry name" value="Leucine-rich Repeat Variant"/>
    <property type="match status" value="1"/>
</dbReference>
<keyword evidence="3" id="KW-1185">Reference proteome</keyword>
<feature type="domain" description="DUF577" evidence="1">
    <location>
        <begin position="279"/>
        <end position="452"/>
    </location>
</feature>
<organism evidence="2 3">
    <name type="scientific">Arabidopsis arenosa</name>
    <name type="common">Sand rock-cress</name>
    <name type="synonym">Cardaminopsis arenosa</name>
    <dbReference type="NCBI Taxonomy" id="38785"/>
    <lineage>
        <taxon>Eukaryota</taxon>
        <taxon>Viridiplantae</taxon>
        <taxon>Streptophyta</taxon>
        <taxon>Embryophyta</taxon>
        <taxon>Tracheophyta</taxon>
        <taxon>Spermatophyta</taxon>
        <taxon>Magnoliopsida</taxon>
        <taxon>eudicotyledons</taxon>
        <taxon>Gunneridae</taxon>
        <taxon>Pentapetalae</taxon>
        <taxon>rosids</taxon>
        <taxon>malvids</taxon>
        <taxon>Brassicales</taxon>
        <taxon>Brassicaceae</taxon>
        <taxon>Camelineae</taxon>
        <taxon>Arabidopsis</taxon>
    </lineage>
</organism>
<gene>
    <name evidence="2" type="ORF">AARE701A_LOCUS19248</name>
</gene>
<evidence type="ECO:0000313" key="2">
    <source>
        <dbReference type="EMBL" id="CAE6192698.1"/>
    </source>
</evidence>
<proteinExistence type="predicted"/>
<dbReference type="SUPFAM" id="SSF48371">
    <property type="entry name" value="ARM repeat"/>
    <property type="match status" value="1"/>
</dbReference>
<sequence length="795" mass="92832">MVDAGMMNQALDLLLKGRADLFNFQKPGMYMNLIRGFMEQGNLDMAYELWDDFKTCSICEYIAVLESIFVEYLFKQGKDDEEAMELYRSSVSNKGFTTNETMGNQYLKVLLKYGKKTEAWALFEYRLDNSGYWSGIDSDTLNMMVNECFEVGRSTSSTRQVKERSEIFSGKFTGEIAMEESLNLMSKAREILVSESHEELAMIIDHLFKRQDSEEYKTSRALYDSCVSNNPACLTLKLLKVYQSSSNGVLRLRSIYQLSETLTHLKTQIILSKFSLDSLYEIKRVLISCLTMQETKESDIKILRKIVSFVVYNVVELHKDKWDELGDCILSLASSKEPTKAFIVFIDLPPVYKSFIDKILNKTLEEASNVILYPYRVEDWSLALQTFVKMWIQLLKTGMRFELLMALMEIWISSVLNSVKKLVEMEKEQFLVRGLEDFERFFSRDMNLYHYTKDQCHFVLASMNEIEGVVGTQTKEIVRKIEMLVAEPDNPAAIKPHDDDFKNGREEFDRGWYDRLKNLSSLEWLKIFASSELEDRSRDIAIRRLNVLLCDHTSKKVQIDISEMRQLQPLLISCLKEEVVSYSMFKVLGEVVNHVAYEMLIFQEETWYELRDYIASSKTEFQRAVYIFQCLTMALIDDDFVIPVMENLFLEIITRLEPPRELLVDNSSWVLAFMGGFCLAIHLIEMSSKAESVKEIAHKMIDSIRELVERKKEVGLVRRAFRDVESIVKKQMEWYSTSQYKFLKGLLWRLYAIKGMKWESKIVLWRINVIVERGVKEEEKELPANEFDWLNLNAE</sequence>
<dbReference type="EMBL" id="LR999457">
    <property type="protein sequence ID" value="CAE6192698.1"/>
    <property type="molecule type" value="Genomic_DNA"/>
</dbReference>
<dbReference type="Gene3D" id="1.25.40.10">
    <property type="entry name" value="Tetratricopeptide repeat domain"/>
    <property type="match status" value="1"/>
</dbReference>